<dbReference type="Proteomes" id="UP001595756">
    <property type="component" value="Unassembled WGS sequence"/>
</dbReference>
<keyword evidence="2 4" id="KW-0479">Metal-binding</keyword>
<sequence>MSPRKQSRATEHADPHELNNPVPRLLLGLIAALFAWGIYYIVASAPDSPAALGDHRDPGLLAGTAVPQDQTIDGRRIFTTACQACHQAEGQGLPGVFPPLAGSEWVQGAPEVLTRIVLHGVTGALTVSGTLYHGEMPAFGHQFNDAELAALLSYIRSAWGNDQPAIEVPLVAAVRKATASRNHPWAGENELRHEPP</sequence>
<dbReference type="InterPro" id="IPR051459">
    <property type="entry name" value="Cytochrome_c-type_DH"/>
</dbReference>
<protein>
    <submittedName>
        <fullName evidence="7">C-type cytochrome</fullName>
    </submittedName>
</protein>
<keyword evidence="5" id="KW-1133">Transmembrane helix</keyword>
<dbReference type="RefSeq" id="WP_376811482.1">
    <property type="nucleotide sequence ID" value="NZ_JBHSDY010000002.1"/>
</dbReference>
<dbReference type="PANTHER" id="PTHR35008:SF4">
    <property type="entry name" value="BLL4482 PROTEIN"/>
    <property type="match status" value="1"/>
</dbReference>
<evidence type="ECO:0000256" key="1">
    <source>
        <dbReference type="ARBA" id="ARBA00022617"/>
    </source>
</evidence>
<dbReference type="SUPFAM" id="SSF46626">
    <property type="entry name" value="Cytochrome c"/>
    <property type="match status" value="1"/>
</dbReference>
<dbReference type="PANTHER" id="PTHR35008">
    <property type="entry name" value="BLL4482 PROTEIN-RELATED"/>
    <property type="match status" value="1"/>
</dbReference>
<dbReference type="InterPro" id="IPR009056">
    <property type="entry name" value="Cyt_c-like_dom"/>
</dbReference>
<keyword evidence="3 4" id="KW-0408">Iron</keyword>
<evidence type="ECO:0000256" key="5">
    <source>
        <dbReference type="SAM" id="Phobius"/>
    </source>
</evidence>
<keyword evidence="5" id="KW-0472">Membrane</keyword>
<name>A0ABV8RXG1_9BURK</name>
<evidence type="ECO:0000256" key="2">
    <source>
        <dbReference type="ARBA" id="ARBA00022723"/>
    </source>
</evidence>
<reference evidence="8" key="1">
    <citation type="journal article" date="2019" name="Int. J. Syst. Evol. Microbiol.">
        <title>The Global Catalogue of Microorganisms (GCM) 10K type strain sequencing project: providing services to taxonomists for standard genome sequencing and annotation.</title>
        <authorList>
            <consortium name="The Broad Institute Genomics Platform"/>
            <consortium name="The Broad Institute Genome Sequencing Center for Infectious Disease"/>
            <person name="Wu L."/>
            <person name="Ma J."/>
        </authorList>
    </citation>
    <scope>NUCLEOTIDE SEQUENCE [LARGE SCALE GENOMIC DNA]</scope>
    <source>
        <strain evidence="8">CGMCC 1.19029</strain>
    </source>
</reference>
<proteinExistence type="predicted"/>
<dbReference type="Pfam" id="PF13442">
    <property type="entry name" value="Cytochrome_CBB3"/>
    <property type="match status" value="1"/>
</dbReference>
<evidence type="ECO:0000313" key="7">
    <source>
        <dbReference type="EMBL" id="MFC4296911.1"/>
    </source>
</evidence>
<organism evidence="7 8">
    <name type="scientific">Castellaniella hirudinis</name>
    <dbReference type="NCBI Taxonomy" id="1144617"/>
    <lineage>
        <taxon>Bacteria</taxon>
        <taxon>Pseudomonadati</taxon>
        <taxon>Pseudomonadota</taxon>
        <taxon>Betaproteobacteria</taxon>
        <taxon>Burkholderiales</taxon>
        <taxon>Alcaligenaceae</taxon>
        <taxon>Castellaniella</taxon>
    </lineage>
</organism>
<keyword evidence="8" id="KW-1185">Reference proteome</keyword>
<accession>A0ABV8RXG1</accession>
<feature type="transmembrane region" description="Helical" evidence="5">
    <location>
        <begin position="21"/>
        <end position="42"/>
    </location>
</feature>
<evidence type="ECO:0000256" key="4">
    <source>
        <dbReference type="PROSITE-ProRule" id="PRU00433"/>
    </source>
</evidence>
<evidence type="ECO:0000256" key="3">
    <source>
        <dbReference type="ARBA" id="ARBA00023004"/>
    </source>
</evidence>
<feature type="domain" description="Cytochrome c" evidence="6">
    <location>
        <begin position="69"/>
        <end position="159"/>
    </location>
</feature>
<comment type="caution">
    <text evidence="7">The sequence shown here is derived from an EMBL/GenBank/DDBJ whole genome shotgun (WGS) entry which is preliminary data.</text>
</comment>
<keyword evidence="1 4" id="KW-0349">Heme</keyword>
<evidence type="ECO:0000259" key="6">
    <source>
        <dbReference type="PROSITE" id="PS51007"/>
    </source>
</evidence>
<dbReference type="Gene3D" id="1.10.760.10">
    <property type="entry name" value="Cytochrome c-like domain"/>
    <property type="match status" value="1"/>
</dbReference>
<keyword evidence="5" id="KW-0812">Transmembrane</keyword>
<dbReference type="PROSITE" id="PS51007">
    <property type="entry name" value="CYTC"/>
    <property type="match status" value="1"/>
</dbReference>
<evidence type="ECO:0000313" key="8">
    <source>
        <dbReference type="Proteomes" id="UP001595756"/>
    </source>
</evidence>
<dbReference type="InterPro" id="IPR036909">
    <property type="entry name" value="Cyt_c-like_dom_sf"/>
</dbReference>
<dbReference type="EMBL" id="JBHSDY010000002">
    <property type="protein sequence ID" value="MFC4296911.1"/>
    <property type="molecule type" value="Genomic_DNA"/>
</dbReference>
<gene>
    <name evidence="7" type="ORF">ACFO0J_02500</name>
</gene>